<dbReference type="SMART" id="SM00312">
    <property type="entry name" value="PX"/>
    <property type="match status" value="1"/>
</dbReference>
<dbReference type="SUPFAM" id="SSF50044">
    <property type="entry name" value="SH3-domain"/>
    <property type="match status" value="3"/>
</dbReference>
<gene>
    <name evidence="9" type="primary">LOC101236248</name>
</gene>
<evidence type="ECO:0000256" key="2">
    <source>
        <dbReference type="ARBA" id="ARBA00022737"/>
    </source>
</evidence>
<feature type="domain" description="SH3" evidence="7">
    <location>
        <begin position="220"/>
        <end position="279"/>
    </location>
</feature>
<dbReference type="PANTHER" id="PTHR15706:SF2">
    <property type="entry name" value="SH3 AND PX DOMAIN-CONTAINING PROTEIN 2A"/>
    <property type="match status" value="1"/>
</dbReference>
<dbReference type="SUPFAM" id="SSF55550">
    <property type="entry name" value="SH2 domain"/>
    <property type="match status" value="1"/>
</dbReference>
<dbReference type="Gene3D" id="3.30.505.10">
    <property type="entry name" value="SH2 domain"/>
    <property type="match status" value="1"/>
</dbReference>
<evidence type="ECO:0000259" key="7">
    <source>
        <dbReference type="PROSITE" id="PS50002"/>
    </source>
</evidence>
<feature type="compositionally biased region" description="Basic and acidic residues" evidence="5">
    <location>
        <begin position="564"/>
        <end position="576"/>
    </location>
</feature>
<dbReference type="PANTHER" id="PTHR15706">
    <property type="entry name" value="SH3 MULTIPLE DOMAIN"/>
    <property type="match status" value="1"/>
</dbReference>
<name>A0ABM4CNT1_HYDVU</name>
<sequence length="748" mass="86161">MEKKHIIDIKVMGFEKIKKDKISGKRNEFILQLKWSDNTIAMIYRPHSMLFDFQAILVEMFKCYRIPTMPFVKFHWGILKKIGIEKDCKAVEDFCMKIIQLPDEVSKSSLVFHFFDLWGTDKRTNVDRNVDKSTGTNDKKQKAQDEQYKVVEDFLGTGLGEVSLVAGELVTVMEKDDRGWWFVACNSGKQGWAPATRLESLKHKNKEFSYNWVSVINNKGKGLIYKSISAYNSQNEEELSYPADEEVEVLEKSQYGWWKIRYHGRVGLTPATNLRCLDEDFFMSDDKLKRVCSISSENGLYAIIRKPPPRRDSQCSHILSSSFKINQSEKNCSLTDKPSKYVYSKASFSGGSFVIQDHQINTISEIDFDVRTLIHSLLYGYHMTRYIKNLIYRRASDGNVIDQKNTANDESSSCLAKGHKSFRSKSTGDAMDGIFLNDKQNMLPTNKYVNQIKPTKPGTSGETEFYVALLDYTPGHHKNDDLLLRKGDIVQLISADSGWMFVMLIEQENINNAGKQGWVPETYLQRNFDVVIDAQRVCDIPKSRPRPRPSPRPLDQPKASKILDPNDRETQKETTKHTSNTSSEPKLLSMRYISSDQNNPNNKTDLSSRVQMPAPLLNDICNVRKYEEDLYDKPEMALRSVYDSEPWFFGNISRADCERILSTYGRQQEFLVRESQRAPGSYALSVKYCYRIRHFPIELQNNQLFIGKLGFTNLMDIISYYQKNPLFYSEHKEPITLGACFSKDNVPK</sequence>
<dbReference type="Proteomes" id="UP001652625">
    <property type="component" value="Chromosome 10"/>
</dbReference>
<feature type="domain" description="SH3" evidence="7">
    <location>
        <begin position="461"/>
        <end position="529"/>
    </location>
</feature>
<dbReference type="Pfam" id="PF00018">
    <property type="entry name" value="SH3_1"/>
    <property type="match status" value="3"/>
</dbReference>
<evidence type="ECO:0000256" key="3">
    <source>
        <dbReference type="PROSITE-ProRule" id="PRU00191"/>
    </source>
</evidence>
<dbReference type="PRINTS" id="PR00401">
    <property type="entry name" value="SH2DOMAIN"/>
</dbReference>
<feature type="domain" description="SH3" evidence="7">
    <location>
        <begin position="143"/>
        <end position="203"/>
    </location>
</feature>
<dbReference type="InterPro" id="IPR001452">
    <property type="entry name" value="SH3_domain"/>
</dbReference>
<accession>A0ABM4CNT1</accession>
<evidence type="ECO:0000256" key="1">
    <source>
        <dbReference type="ARBA" id="ARBA00022443"/>
    </source>
</evidence>
<evidence type="ECO:0000313" key="9">
    <source>
        <dbReference type="RefSeq" id="XP_065663498.1"/>
    </source>
</evidence>
<dbReference type="RefSeq" id="XP_065663498.1">
    <property type="nucleotide sequence ID" value="XM_065807426.1"/>
</dbReference>
<dbReference type="Gene3D" id="3.30.1520.10">
    <property type="entry name" value="Phox-like domain"/>
    <property type="match status" value="1"/>
</dbReference>
<evidence type="ECO:0000256" key="5">
    <source>
        <dbReference type="SAM" id="MobiDB-lite"/>
    </source>
</evidence>
<dbReference type="SMART" id="SM00326">
    <property type="entry name" value="SH3"/>
    <property type="match status" value="3"/>
</dbReference>
<keyword evidence="1 4" id="KW-0728">SH3 domain</keyword>
<dbReference type="SUPFAM" id="SSF64268">
    <property type="entry name" value="PX domain"/>
    <property type="match status" value="1"/>
</dbReference>
<dbReference type="Pfam" id="PF00017">
    <property type="entry name" value="SH2"/>
    <property type="match status" value="1"/>
</dbReference>
<evidence type="ECO:0000256" key="4">
    <source>
        <dbReference type="PROSITE-ProRule" id="PRU00192"/>
    </source>
</evidence>
<reference evidence="9" key="1">
    <citation type="submission" date="2025-08" db="UniProtKB">
        <authorList>
            <consortium name="RefSeq"/>
        </authorList>
    </citation>
    <scope>IDENTIFICATION</scope>
</reference>
<keyword evidence="2" id="KW-0677">Repeat</keyword>
<protein>
    <submittedName>
        <fullName evidence="9">SH3 and PX domain-containing protein 2A isoform X3</fullName>
    </submittedName>
</protein>
<dbReference type="GeneID" id="101236248"/>
<dbReference type="InterPro" id="IPR036871">
    <property type="entry name" value="PX_dom_sf"/>
</dbReference>
<dbReference type="Gene3D" id="2.30.30.40">
    <property type="entry name" value="SH3 Domains"/>
    <property type="match status" value="3"/>
</dbReference>
<dbReference type="InterPro" id="IPR001683">
    <property type="entry name" value="PX_dom"/>
</dbReference>
<dbReference type="SMART" id="SM00252">
    <property type="entry name" value="SH2"/>
    <property type="match status" value="1"/>
</dbReference>
<dbReference type="InterPro" id="IPR000980">
    <property type="entry name" value="SH2"/>
</dbReference>
<feature type="domain" description="SH2" evidence="6">
    <location>
        <begin position="647"/>
        <end position="735"/>
    </location>
</feature>
<dbReference type="CDD" id="cd11856">
    <property type="entry name" value="SH3_p47phox_like"/>
    <property type="match status" value="2"/>
</dbReference>
<dbReference type="InterPro" id="IPR036860">
    <property type="entry name" value="SH2_dom_sf"/>
</dbReference>
<dbReference type="InterPro" id="IPR036028">
    <property type="entry name" value="SH3-like_dom_sf"/>
</dbReference>
<organism evidence="8 9">
    <name type="scientific">Hydra vulgaris</name>
    <name type="common">Hydra</name>
    <name type="synonym">Hydra attenuata</name>
    <dbReference type="NCBI Taxonomy" id="6087"/>
    <lineage>
        <taxon>Eukaryota</taxon>
        <taxon>Metazoa</taxon>
        <taxon>Cnidaria</taxon>
        <taxon>Hydrozoa</taxon>
        <taxon>Hydroidolina</taxon>
        <taxon>Anthoathecata</taxon>
        <taxon>Aplanulata</taxon>
        <taxon>Hydridae</taxon>
        <taxon>Hydra</taxon>
    </lineage>
</organism>
<dbReference type="PROSITE" id="PS50002">
    <property type="entry name" value="SH3"/>
    <property type="match status" value="3"/>
</dbReference>
<evidence type="ECO:0000259" key="6">
    <source>
        <dbReference type="PROSITE" id="PS50001"/>
    </source>
</evidence>
<keyword evidence="3" id="KW-0727">SH2 domain</keyword>
<feature type="region of interest" description="Disordered" evidence="5">
    <location>
        <begin position="539"/>
        <end position="587"/>
    </location>
</feature>
<keyword evidence="8" id="KW-1185">Reference proteome</keyword>
<dbReference type="InterPro" id="IPR051228">
    <property type="entry name" value="NADPH_Oxidase/PX-Domain"/>
</dbReference>
<proteinExistence type="predicted"/>
<dbReference type="PROSITE" id="PS50001">
    <property type="entry name" value="SH2"/>
    <property type="match status" value="1"/>
</dbReference>
<evidence type="ECO:0000313" key="8">
    <source>
        <dbReference type="Proteomes" id="UP001652625"/>
    </source>
</evidence>